<proteinExistence type="predicted"/>
<keyword evidence="1" id="KW-0732">Signal</keyword>
<keyword evidence="3" id="KW-1185">Reference proteome</keyword>
<dbReference type="AlphaFoldDB" id="A0A286DBK4"/>
<evidence type="ECO:0000256" key="1">
    <source>
        <dbReference type="SAM" id="SignalP"/>
    </source>
</evidence>
<gene>
    <name evidence="2" type="ORF">SAMN06296416_108143</name>
</gene>
<dbReference type="RefSeq" id="WP_141400832.1">
    <property type="nucleotide sequence ID" value="NZ_OCND01000008.1"/>
</dbReference>
<feature type="signal peptide" evidence="1">
    <location>
        <begin position="1"/>
        <end position="23"/>
    </location>
</feature>
<reference evidence="2 3" key="1">
    <citation type="submission" date="2017-09" db="EMBL/GenBank/DDBJ databases">
        <authorList>
            <person name="Ehlers B."/>
            <person name="Leendertz F.H."/>
        </authorList>
    </citation>
    <scope>NUCLEOTIDE SEQUENCE [LARGE SCALE GENOMIC DNA]</scope>
    <source>
        <strain evidence="2 3">CGMCC 1.10978</strain>
    </source>
</reference>
<organism evidence="2 3">
    <name type="scientific">Pseudoxanthomonas wuyuanensis</name>
    <dbReference type="NCBI Taxonomy" id="1073196"/>
    <lineage>
        <taxon>Bacteria</taxon>
        <taxon>Pseudomonadati</taxon>
        <taxon>Pseudomonadota</taxon>
        <taxon>Gammaproteobacteria</taxon>
        <taxon>Lysobacterales</taxon>
        <taxon>Lysobacteraceae</taxon>
        <taxon>Pseudoxanthomonas</taxon>
    </lineage>
</organism>
<name>A0A286DBK4_9GAMM</name>
<sequence>MRHLLLAGLVAVALMGASVSAHSAEHLVGQVTRVYVTSAGTVNFRLSGGCKTSTYFYFSLASDASKAWYAMLLSAATTKQPVRISIADPCDATINQPIQYIFQDF</sequence>
<accession>A0A286DBK4</accession>
<dbReference type="OrthoDB" id="6198099at2"/>
<feature type="chain" id="PRO_5012312541" evidence="1">
    <location>
        <begin position="24"/>
        <end position="105"/>
    </location>
</feature>
<protein>
    <submittedName>
        <fullName evidence="2">Uncharacterized protein</fullName>
    </submittedName>
</protein>
<evidence type="ECO:0000313" key="3">
    <source>
        <dbReference type="Proteomes" id="UP000219374"/>
    </source>
</evidence>
<dbReference type="EMBL" id="OCND01000008">
    <property type="protein sequence ID" value="SOD56036.1"/>
    <property type="molecule type" value="Genomic_DNA"/>
</dbReference>
<dbReference type="Proteomes" id="UP000219374">
    <property type="component" value="Unassembled WGS sequence"/>
</dbReference>
<evidence type="ECO:0000313" key="2">
    <source>
        <dbReference type="EMBL" id="SOD56036.1"/>
    </source>
</evidence>